<name>A0ABT3MBB1_9LEPT</name>
<evidence type="ECO:0000313" key="1">
    <source>
        <dbReference type="EMBL" id="MCW7505306.1"/>
    </source>
</evidence>
<dbReference type="Proteomes" id="UP001208794">
    <property type="component" value="Unassembled WGS sequence"/>
</dbReference>
<dbReference type="EMBL" id="JAMQPR010000001">
    <property type="protein sequence ID" value="MCW7505306.1"/>
    <property type="molecule type" value="Genomic_DNA"/>
</dbReference>
<keyword evidence="2" id="KW-1185">Reference proteome</keyword>
<dbReference type="RefSeq" id="WP_265358892.1">
    <property type="nucleotide sequence ID" value="NZ_JAMQPR010000001.1"/>
</dbReference>
<reference evidence="1 2" key="1">
    <citation type="submission" date="2022-06" db="EMBL/GenBank/DDBJ databases">
        <title>Leptospira isolates from biofilms formed at urban environments.</title>
        <authorList>
            <person name="Ribeiro P.S."/>
            <person name="Sousa T."/>
            <person name="Carvalho N."/>
            <person name="Aburjaile F."/>
            <person name="Neves F."/>
            <person name="Oliveira D."/>
            <person name="Blanco L."/>
            <person name="Lima J."/>
            <person name="Costa F."/>
            <person name="Brenig B."/>
            <person name="Soares S."/>
            <person name="Ramos R."/>
            <person name="Goes-Neto A."/>
            <person name="Matiuzzi M."/>
            <person name="Azevedo V."/>
            <person name="Ristow P."/>
        </authorList>
    </citation>
    <scope>NUCLEOTIDE SEQUENCE [LARGE SCALE GENOMIC DNA]</scope>
    <source>
        <strain evidence="1 2">VSF14</strain>
    </source>
</reference>
<gene>
    <name evidence="1" type="ORF">ND855_14340</name>
</gene>
<protein>
    <recommendedName>
        <fullName evidence="3">Tetratricopeptide repeat protein</fullName>
    </recommendedName>
</protein>
<sequence length="229" mass="26576">MSFRLIIIYFFFILGIFSQTSENWNKKGIDALKEKEFLTAVESFKKTLYDKPDDAFANYNLACTYTLLLAQCEDIESEVHIYNLIQKAIKSKPSYQKKLLTDSDFIILRGKYHFQKLAGKTKKEILTSITWFGPSPGAYGPMDQFQFREDGGFIYKKLDMTESNPIGKLEFTGHYKWINDSKLEIQFYDPSPMKEGGKNKNLRVHYSEGKLEIQGFDHIFTDDNDRCSA</sequence>
<dbReference type="InterPro" id="IPR011990">
    <property type="entry name" value="TPR-like_helical_dom_sf"/>
</dbReference>
<accession>A0ABT3MBB1</accession>
<organism evidence="1 2">
    <name type="scientific">Leptospira paudalimensis</name>
    <dbReference type="NCBI Taxonomy" id="2950024"/>
    <lineage>
        <taxon>Bacteria</taxon>
        <taxon>Pseudomonadati</taxon>
        <taxon>Spirochaetota</taxon>
        <taxon>Spirochaetia</taxon>
        <taxon>Leptospirales</taxon>
        <taxon>Leptospiraceae</taxon>
        <taxon>Leptospira</taxon>
    </lineage>
</organism>
<evidence type="ECO:0000313" key="2">
    <source>
        <dbReference type="Proteomes" id="UP001208794"/>
    </source>
</evidence>
<proteinExistence type="predicted"/>
<dbReference type="Gene3D" id="1.25.40.10">
    <property type="entry name" value="Tetratricopeptide repeat domain"/>
    <property type="match status" value="1"/>
</dbReference>
<comment type="caution">
    <text evidence="1">The sequence shown here is derived from an EMBL/GenBank/DDBJ whole genome shotgun (WGS) entry which is preliminary data.</text>
</comment>
<evidence type="ECO:0008006" key="3">
    <source>
        <dbReference type="Google" id="ProtNLM"/>
    </source>
</evidence>
<dbReference type="SUPFAM" id="SSF48452">
    <property type="entry name" value="TPR-like"/>
    <property type="match status" value="1"/>
</dbReference>